<feature type="domain" description="C2H2-type" evidence="10">
    <location>
        <begin position="553"/>
        <end position="580"/>
    </location>
</feature>
<keyword evidence="6" id="KW-0238">DNA-binding</keyword>
<evidence type="ECO:0000256" key="6">
    <source>
        <dbReference type="ARBA" id="ARBA00023125"/>
    </source>
</evidence>
<dbReference type="GO" id="GO:0005667">
    <property type="term" value="C:transcription regulator complex"/>
    <property type="evidence" value="ECO:0007669"/>
    <property type="project" value="TreeGrafter"/>
</dbReference>
<keyword evidence="5" id="KW-0862">Zinc</keyword>
<reference evidence="11" key="2">
    <citation type="journal article" date="2023" name="Infect Dis Poverty">
        <title>Chromosome-scale genome of the human blood fluke Schistosoma mekongi and its implications for public health.</title>
        <authorList>
            <person name="Zhou M."/>
            <person name="Xu L."/>
            <person name="Xu D."/>
            <person name="Chen W."/>
            <person name="Khan J."/>
            <person name="Hu Y."/>
            <person name="Huang H."/>
            <person name="Wei H."/>
            <person name="Zhang Y."/>
            <person name="Chusongsang P."/>
            <person name="Tanasarnprasert K."/>
            <person name="Hu X."/>
            <person name="Limpanont Y."/>
            <person name="Lv Z."/>
        </authorList>
    </citation>
    <scope>NUCLEOTIDE SEQUENCE</scope>
    <source>
        <strain evidence="11">LV_2022a</strain>
    </source>
</reference>
<dbReference type="GO" id="GO:0000981">
    <property type="term" value="F:DNA-binding transcription factor activity, RNA polymerase II-specific"/>
    <property type="evidence" value="ECO:0007669"/>
    <property type="project" value="TreeGrafter"/>
</dbReference>
<keyword evidence="3" id="KW-0677">Repeat</keyword>
<evidence type="ECO:0000256" key="5">
    <source>
        <dbReference type="ARBA" id="ARBA00022833"/>
    </source>
</evidence>
<proteinExistence type="predicted"/>
<evidence type="ECO:0000256" key="8">
    <source>
        <dbReference type="PROSITE-ProRule" id="PRU00042"/>
    </source>
</evidence>
<dbReference type="Proteomes" id="UP001292079">
    <property type="component" value="Unassembled WGS sequence"/>
</dbReference>
<feature type="region of interest" description="Disordered" evidence="9">
    <location>
        <begin position="147"/>
        <end position="166"/>
    </location>
</feature>
<dbReference type="SUPFAM" id="SSF57667">
    <property type="entry name" value="beta-beta-alpha zinc fingers"/>
    <property type="match status" value="3"/>
</dbReference>
<dbReference type="SMART" id="SM00355">
    <property type="entry name" value="ZnF_C2H2"/>
    <property type="match status" value="4"/>
</dbReference>
<feature type="compositionally biased region" description="Low complexity" evidence="9">
    <location>
        <begin position="767"/>
        <end position="793"/>
    </location>
</feature>
<dbReference type="PANTHER" id="PTHR14003">
    <property type="entry name" value="TRANSCRIPTIONAL REPRESSOR PROTEIN YY"/>
    <property type="match status" value="1"/>
</dbReference>
<dbReference type="AlphaFoldDB" id="A0AAE1ZG02"/>
<dbReference type="InterPro" id="IPR036236">
    <property type="entry name" value="Znf_C2H2_sf"/>
</dbReference>
<evidence type="ECO:0000256" key="3">
    <source>
        <dbReference type="ARBA" id="ARBA00022737"/>
    </source>
</evidence>
<comment type="caution">
    <text evidence="11">The sequence shown here is derived from an EMBL/GenBank/DDBJ whole genome shotgun (WGS) entry which is preliminary data.</text>
</comment>
<dbReference type="PROSITE" id="PS50157">
    <property type="entry name" value="ZINC_FINGER_C2H2_2"/>
    <property type="match status" value="4"/>
</dbReference>
<evidence type="ECO:0000256" key="2">
    <source>
        <dbReference type="ARBA" id="ARBA00022723"/>
    </source>
</evidence>
<dbReference type="Gene3D" id="3.30.160.60">
    <property type="entry name" value="Classic Zinc Finger"/>
    <property type="match status" value="4"/>
</dbReference>
<evidence type="ECO:0000256" key="7">
    <source>
        <dbReference type="ARBA" id="ARBA00023242"/>
    </source>
</evidence>
<dbReference type="GO" id="GO:0000785">
    <property type="term" value="C:chromatin"/>
    <property type="evidence" value="ECO:0007669"/>
    <property type="project" value="TreeGrafter"/>
</dbReference>
<protein>
    <recommendedName>
        <fullName evidence="10">C2H2-type domain-containing protein</fullName>
    </recommendedName>
</protein>
<feature type="domain" description="C2H2-type" evidence="10">
    <location>
        <begin position="581"/>
        <end position="610"/>
    </location>
</feature>
<dbReference type="FunFam" id="3.30.160.60:FF:000125">
    <property type="entry name" value="Putative zinc finger protein 143"/>
    <property type="match status" value="1"/>
</dbReference>
<dbReference type="FunFam" id="3.30.160.60:FF:000109">
    <property type="entry name" value="Transcriptional repressor protein YY1"/>
    <property type="match status" value="1"/>
</dbReference>
<evidence type="ECO:0000256" key="4">
    <source>
        <dbReference type="ARBA" id="ARBA00022771"/>
    </source>
</evidence>
<evidence type="ECO:0000259" key="10">
    <source>
        <dbReference type="PROSITE" id="PS50157"/>
    </source>
</evidence>
<reference evidence="11" key="1">
    <citation type="submission" date="2022-04" db="EMBL/GenBank/DDBJ databases">
        <authorList>
            <person name="Xu L."/>
            <person name="Lv Z."/>
        </authorList>
    </citation>
    <scope>NUCLEOTIDE SEQUENCE</scope>
    <source>
        <strain evidence="11">LV_2022a</strain>
    </source>
</reference>
<gene>
    <name evidence="11" type="ORF">MN116_004492</name>
</gene>
<dbReference type="GO" id="GO:0031519">
    <property type="term" value="C:PcG protein complex"/>
    <property type="evidence" value="ECO:0007669"/>
    <property type="project" value="TreeGrafter"/>
</dbReference>
<dbReference type="PANTHER" id="PTHR14003:SF19">
    <property type="entry name" value="YY2 TRANSCRIPTION FACTOR"/>
    <property type="match status" value="1"/>
</dbReference>
<comment type="subcellular location">
    <subcellularLocation>
        <location evidence="1">Nucleus</location>
    </subcellularLocation>
</comment>
<keyword evidence="4 8" id="KW-0863">Zinc-finger</keyword>
<keyword evidence="2" id="KW-0479">Metal-binding</keyword>
<name>A0AAE1ZG02_SCHME</name>
<feature type="domain" description="C2H2-type" evidence="10">
    <location>
        <begin position="524"/>
        <end position="548"/>
    </location>
</feature>
<evidence type="ECO:0000313" key="12">
    <source>
        <dbReference type="Proteomes" id="UP001292079"/>
    </source>
</evidence>
<organism evidence="11 12">
    <name type="scientific">Schistosoma mekongi</name>
    <name type="common">Parasitic worm</name>
    <dbReference type="NCBI Taxonomy" id="38744"/>
    <lineage>
        <taxon>Eukaryota</taxon>
        <taxon>Metazoa</taxon>
        <taxon>Spiralia</taxon>
        <taxon>Lophotrochozoa</taxon>
        <taxon>Platyhelminthes</taxon>
        <taxon>Trematoda</taxon>
        <taxon>Digenea</taxon>
        <taxon>Strigeidida</taxon>
        <taxon>Schistosomatoidea</taxon>
        <taxon>Schistosomatidae</taxon>
        <taxon>Schistosoma</taxon>
    </lineage>
</organism>
<dbReference type="EMBL" id="JALJAT010000002">
    <property type="protein sequence ID" value="KAK4473330.1"/>
    <property type="molecule type" value="Genomic_DNA"/>
</dbReference>
<dbReference type="PROSITE" id="PS00028">
    <property type="entry name" value="ZINC_FINGER_C2H2_1"/>
    <property type="match status" value="3"/>
</dbReference>
<keyword evidence="7" id="KW-0539">Nucleus</keyword>
<dbReference type="GO" id="GO:0000978">
    <property type="term" value="F:RNA polymerase II cis-regulatory region sequence-specific DNA binding"/>
    <property type="evidence" value="ECO:0007669"/>
    <property type="project" value="TreeGrafter"/>
</dbReference>
<evidence type="ECO:0000256" key="1">
    <source>
        <dbReference type="ARBA" id="ARBA00004123"/>
    </source>
</evidence>
<evidence type="ECO:0000256" key="9">
    <source>
        <dbReference type="SAM" id="MobiDB-lite"/>
    </source>
</evidence>
<accession>A0AAE1ZG02</accession>
<dbReference type="FunFam" id="3.30.160.60:FF:000104">
    <property type="entry name" value="Transcriptional repressor protein YY1"/>
    <property type="match status" value="1"/>
</dbReference>
<keyword evidence="12" id="KW-1185">Reference proteome</keyword>
<dbReference type="GO" id="GO:0008270">
    <property type="term" value="F:zinc ion binding"/>
    <property type="evidence" value="ECO:0007669"/>
    <property type="project" value="UniProtKB-KW"/>
</dbReference>
<sequence length="1052" mass="116634">MPFRRIAVLGCNAEKSFQALYNWRPFETNNLLSILDGVFFGGSPEFVAIVMISSFLDDSSVRNELNNDFSTNCYSTIDLQPDFSLDNIEIYPEIPNNDSYGALFLMDSADLLDVREEIVGEESFTSSPDQPPYLECASRRSGVFHDKNPRISANHKDKGSKVPNDKKVFSDEQKHNKCQWNDAFEEIPDKAYLCNLDSPLSIPSDVRMTSSDSADEVFDKDHVTSEEIIDGVDVSLERLSDLHIPLPLFHSESNYSDSSQINASDSEVDACSIFSSSNCVTNRSDDYAQIKHLTSTNSSNLSSNEPAPRMTTIVPVSSLSSAKQTELMQLTSHVNHLTTTVHSTSLSKPISTCLSLRSKYRRFGQITLKSGASILRTKSSFNELKPTYFKPSFSSTHFARCEFLTASHLPGSTKESTGGPTWFPKVAFVNSNTAFNIRKPAIVIASSYPNSRPDGTYVKSEGINFMTHSSVIQSTDLQSSLLYNQNGFYISTMHHNTLGSNNPSDLTSVVTATIPPDFTSNRTVFCPHIGCGKTFRDTAAMRKHLHTHGPRVHICAECGKAFVESSKLKRHQLVHTGEKPYQCAFDGCGKRFSLDFNLRTHLRIHTGDRPYPCPQPGCSKRFAQSTNLKSHLATHSKIRATHQSNFMNRHSTIHGGSGGSLLLRAAAAHATTTVATHAHNQPIPVSLNGSILQSSMNFSTFIPLGSSEFHVRNNQYGNRFKSNLSSLFHEVRLNHSRFHTSSSLNNNNSSLFIPTSSPDQCEPTDISPLSPLDLTSSSTESNSSALSSQNTTTHMKNSKILSPRSGFPSQQLFTTPVGSRLNELNNSPTTTNGILPLFENNSLEPSANLDHRKSDLNVVVNQSTMKETTDDTFSKDSHLNTDNVYFQSSFIKYESDMIVPTPVSNCITTRRARKCLSVTKRSESPNSEDFLKCQDVLHFEDDDAGLANHLYLGNGRNRLSSSNKSTLKSSCSSRRRHCKSKAKSKQHTYKTSSPTSLPCSTTLTTTHYGTRSKSRASFNSKISSNHYQLGRGCRRRRGCTLKTCHVGRRFHP</sequence>
<dbReference type="Pfam" id="PF00096">
    <property type="entry name" value="zf-C2H2"/>
    <property type="match status" value="3"/>
</dbReference>
<feature type="domain" description="C2H2-type" evidence="10">
    <location>
        <begin position="611"/>
        <end position="640"/>
    </location>
</feature>
<feature type="region of interest" description="Disordered" evidence="9">
    <location>
        <begin position="744"/>
        <end position="809"/>
    </location>
</feature>
<evidence type="ECO:0000313" key="11">
    <source>
        <dbReference type="EMBL" id="KAK4473330.1"/>
    </source>
</evidence>
<dbReference type="InterPro" id="IPR013087">
    <property type="entry name" value="Znf_C2H2_type"/>
</dbReference>